<dbReference type="PROSITE" id="PS50082">
    <property type="entry name" value="WD_REPEATS_2"/>
    <property type="match status" value="1"/>
</dbReference>
<reference evidence="2 3" key="1">
    <citation type="journal article" date="2018" name="Mol. Biol. Evol.">
        <title>Analysis of the draft genome of the red seaweed Gracilariopsis chorda provides insights into genome size evolution in Rhodophyta.</title>
        <authorList>
            <person name="Lee J."/>
            <person name="Yang E.C."/>
            <person name="Graf L."/>
            <person name="Yang J.H."/>
            <person name="Qiu H."/>
            <person name="Zel Zion U."/>
            <person name="Chan C.X."/>
            <person name="Stephens T.G."/>
            <person name="Weber A.P.M."/>
            <person name="Boo G.H."/>
            <person name="Boo S.M."/>
            <person name="Kim K.M."/>
            <person name="Shin Y."/>
            <person name="Jung M."/>
            <person name="Lee S.J."/>
            <person name="Yim H.S."/>
            <person name="Lee J.H."/>
            <person name="Bhattacharya D."/>
            <person name="Yoon H.S."/>
        </authorList>
    </citation>
    <scope>NUCLEOTIDE SEQUENCE [LARGE SCALE GENOMIC DNA]</scope>
    <source>
        <strain evidence="2 3">SKKU-2015</strain>
        <tissue evidence="2">Whole body</tissue>
    </source>
</reference>
<accession>A0A2V3IFA8</accession>
<keyword evidence="1" id="KW-0853">WD repeat</keyword>
<dbReference type="Proteomes" id="UP000247409">
    <property type="component" value="Unassembled WGS sequence"/>
</dbReference>
<dbReference type="InterPro" id="IPR015943">
    <property type="entry name" value="WD40/YVTN_repeat-like_dom_sf"/>
</dbReference>
<dbReference type="SMART" id="SM00320">
    <property type="entry name" value="WD40"/>
    <property type="match status" value="3"/>
</dbReference>
<dbReference type="Pfam" id="PF00400">
    <property type="entry name" value="WD40"/>
    <property type="match status" value="1"/>
</dbReference>
<name>A0A2V3IFA8_9FLOR</name>
<evidence type="ECO:0000313" key="3">
    <source>
        <dbReference type="Proteomes" id="UP000247409"/>
    </source>
</evidence>
<dbReference type="PANTHER" id="PTHR19855:SF11">
    <property type="entry name" value="RIBOSOME BIOGENESIS PROTEIN WDR12"/>
    <property type="match status" value="1"/>
</dbReference>
<protein>
    <submittedName>
        <fullName evidence="2">Uncharacterized protein</fullName>
    </submittedName>
</protein>
<proteinExistence type="predicted"/>
<dbReference type="InterPro" id="IPR001680">
    <property type="entry name" value="WD40_rpt"/>
</dbReference>
<feature type="repeat" description="WD" evidence="1">
    <location>
        <begin position="607"/>
        <end position="645"/>
    </location>
</feature>
<keyword evidence="3" id="KW-1185">Reference proteome</keyword>
<dbReference type="SUPFAM" id="SSF50978">
    <property type="entry name" value="WD40 repeat-like"/>
    <property type="match status" value="1"/>
</dbReference>
<dbReference type="OrthoDB" id="10436816at2759"/>
<evidence type="ECO:0000256" key="1">
    <source>
        <dbReference type="PROSITE-ProRule" id="PRU00221"/>
    </source>
</evidence>
<dbReference type="Gene3D" id="2.130.10.10">
    <property type="entry name" value="YVTN repeat-like/Quinoprotein amine dehydrogenase"/>
    <property type="match status" value="2"/>
</dbReference>
<evidence type="ECO:0000313" key="2">
    <source>
        <dbReference type="EMBL" id="PXF40779.1"/>
    </source>
</evidence>
<dbReference type="EMBL" id="NBIV01000260">
    <property type="protein sequence ID" value="PXF40779.1"/>
    <property type="molecule type" value="Genomic_DNA"/>
</dbReference>
<organism evidence="2 3">
    <name type="scientific">Gracilariopsis chorda</name>
    <dbReference type="NCBI Taxonomy" id="448386"/>
    <lineage>
        <taxon>Eukaryota</taxon>
        <taxon>Rhodophyta</taxon>
        <taxon>Florideophyceae</taxon>
        <taxon>Rhodymeniophycidae</taxon>
        <taxon>Gracilariales</taxon>
        <taxon>Gracilariaceae</taxon>
        <taxon>Gracilariopsis</taxon>
    </lineage>
</organism>
<dbReference type="AlphaFoldDB" id="A0A2V3IFA8"/>
<dbReference type="PANTHER" id="PTHR19855">
    <property type="entry name" value="WD40 REPEAT PROTEIN 12, 37"/>
    <property type="match status" value="1"/>
</dbReference>
<gene>
    <name evidence="2" type="ORF">BWQ96_09489</name>
</gene>
<comment type="caution">
    <text evidence="2">The sequence shown here is derived from an EMBL/GenBank/DDBJ whole genome shotgun (WGS) entry which is preliminary data.</text>
</comment>
<dbReference type="PROSITE" id="PS50294">
    <property type="entry name" value="WD_REPEATS_REGION"/>
    <property type="match status" value="1"/>
</dbReference>
<dbReference type="InterPro" id="IPR036322">
    <property type="entry name" value="WD40_repeat_dom_sf"/>
</dbReference>
<sequence length="645" mass="72581">MQILAHNGPNWTRDSLTISATTVAIAVRDTVVLYTHDANFFAQLRATGSSARVSSICFCSAPCLTSLLAVATSDGHVRVFDVEARRIFRVIVDGTKQSRKECNTAVRFLPCSPHRLLVVAHQLSVFELVHSVSLLFHRHLPFVHVHLVEVIPQRSDFVLIAGKDSSHSHSLRVINLYNESDVRVVLTGFPVHDVAIYHQPMQNNRYVMAVVSAKLSYPMFFTSSDGINWEKKPSMKPFIPDDIRTLESYDKQAKPLRSKMLRTAACWDANRTLFTTDPRGTIFAWRIDHDLKMHFLAHRHYAHARQTFTLKSVLDHGVYSTSMDRTLAQWRLTHVAKPFLALQFRDKQFSIVAEACPFGPAQGKRKREEPISYITTPDRLLDETISFRKGLPPCLFVFGRKEGKRGTFSIIDGKVQVCSLENERGATLASLVPSVIPNRKNKKNVLNGFLDDENVTAVCIAPLVGEGVEERPCLFLGSERGALYYLSQGRKVDCLSEALAMSTICRMGYEPVSKVLAVSDSKGVLLSLKVSQDLSDQTAAAEAVFDVHEVCRYDLSSLVHVMQWSEPPVTKNADNPHSTYLLTAMENGKTLVWSSDESGHLKIRAQLREHRGRVNRAVWHENKFMFTAGEDGTIRCWETERLPHL</sequence>